<dbReference type="InterPro" id="IPR038740">
    <property type="entry name" value="BioF2-like_GNAT_dom"/>
</dbReference>
<feature type="domain" description="BioF2-like acetyltransferase" evidence="1">
    <location>
        <begin position="191"/>
        <end position="323"/>
    </location>
</feature>
<dbReference type="SUPFAM" id="SSF55729">
    <property type="entry name" value="Acyl-CoA N-acyltransferases (Nat)"/>
    <property type="match status" value="1"/>
</dbReference>
<sequence length="390" mass="42546">MAKRDVAEHGAQRPARAAGLETVRDLIDVPLDAWHALEARAIEPSGYVLANWALAVNAFAHQRTDVSVLTAWAAKAPNRLIGLLPVIPFSRAFRLPLPVLINADVYGTLSTPLLDRDAAPEALSAMITQARQRGARALVLFNVSLDGPAMQTLRKVLGANNLGPRVITSHHRACLDATRDAEDVLRDALGSKKLKDLRRQRNRLAEHGDVSFHVARTPDDVAAALDRFLVLEASGWKGTRGTALSQNAGDEAFIRQATSALAARGQCEIVTLMAGATPVASALMVRHLDRAYYFKIGIDERFAKYSPGVQLTLDVTRHLCADPAIASADSTAAPGHPMIDPIWRDRLAIGDVVLPLRPHDPVATLAYAMLSVRHHAREQAKRLIRRLRKR</sequence>
<evidence type="ECO:0000313" key="2">
    <source>
        <dbReference type="EMBL" id="QUS42501.1"/>
    </source>
</evidence>
<protein>
    <submittedName>
        <fullName evidence="2">GNAT family N-acetyltransferase</fullName>
    </submittedName>
</protein>
<dbReference type="Gene3D" id="3.40.630.30">
    <property type="match status" value="1"/>
</dbReference>
<evidence type="ECO:0000313" key="3">
    <source>
        <dbReference type="Proteomes" id="UP000682843"/>
    </source>
</evidence>
<proteinExistence type="predicted"/>
<dbReference type="EMBL" id="CP036498">
    <property type="protein sequence ID" value="QUS42501.1"/>
    <property type="molecule type" value="Genomic_DNA"/>
</dbReference>
<evidence type="ECO:0000259" key="1">
    <source>
        <dbReference type="Pfam" id="PF13480"/>
    </source>
</evidence>
<name>A0ABX8AGQ9_9BRAD</name>
<reference evidence="2 3" key="1">
    <citation type="submission" date="2019-02" db="EMBL/GenBank/DDBJ databases">
        <title>Emended description of the genus Rhodopseudomonas and description of Rhodopseudomonas albus sp. nov., a non-phototrophic, heavy-metal-tolerant bacterium isolated from garden soil.</title>
        <authorList>
            <person name="Bao Z."/>
            <person name="Cao W.W."/>
            <person name="Sato Y."/>
            <person name="Nishizawa T."/>
            <person name="Zhao J."/>
            <person name="Guo Y."/>
            <person name="Ohta H."/>
        </authorList>
    </citation>
    <scope>NUCLEOTIDE SEQUENCE [LARGE SCALE GENOMIC DNA]</scope>
    <source>
        <strain evidence="2 3">SK50-23</strain>
    </source>
</reference>
<keyword evidence="3" id="KW-1185">Reference proteome</keyword>
<gene>
    <name evidence="2" type="ORF">RPMA_20420</name>
</gene>
<accession>A0ABX8AGQ9</accession>
<dbReference type="InterPro" id="IPR016181">
    <property type="entry name" value="Acyl_CoA_acyltransferase"/>
</dbReference>
<organism evidence="2 3">
    <name type="scientific">Tardiphaga alba</name>
    <dbReference type="NCBI Taxonomy" id="340268"/>
    <lineage>
        <taxon>Bacteria</taxon>
        <taxon>Pseudomonadati</taxon>
        <taxon>Pseudomonadota</taxon>
        <taxon>Alphaproteobacteria</taxon>
        <taxon>Hyphomicrobiales</taxon>
        <taxon>Nitrobacteraceae</taxon>
        <taxon>Tardiphaga</taxon>
    </lineage>
</organism>
<dbReference type="Proteomes" id="UP000682843">
    <property type="component" value="Chromosome"/>
</dbReference>
<dbReference type="Pfam" id="PF13480">
    <property type="entry name" value="Acetyltransf_6"/>
    <property type="match status" value="1"/>
</dbReference>